<sequence>MMDKSSVDIKSASEALLSLSDETQDKKEDYKVRETLPKLGELINDMPRIIQRLDEGRGDSSYNPHKNSEDAHLVLESCKKNHMMESSTNFTSLTSKYFRFGIADPSPTLTEWNSWAPHLIKFSDTQRPPHFQQNGMHITIPSEYMYEGSGYHPAGGRPPHIAERVVPHPRYVQPYYWVDGAKRCISPSIDVLNTSRVVEDHSSGDEGANKKRRKEFPWSSVKEVRPKVVVEKGAVQCIGTNRKKGLQCRNAALKEYIGPRPSYCAEHIELDPQSLYKKCTSPYQKEPGDKKGCKEVVLKEFGVCHKHFADLSETMIKDKDIERVRYLSGRITQIHLQLDTEAAAAKQIDMDLYQRKIKLLPKFSEMKVMVTKALEKLEKEGLDVKREAGELTEGERRETVTQENVDGEDKNECLCSKSIDISASESRNPLFIPHLSAHVDHMQHVLLPGISADFWFYASFQHLSLSCLFSAFIRSPHHEETTQHNHTTHAQHHRSIYT</sequence>
<organism evidence="1 2">
    <name type="scientific">Planoprotostelium fungivorum</name>
    <dbReference type="NCBI Taxonomy" id="1890364"/>
    <lineage>
        <taxon>Eukaryota</taxon>
        <taxon>Amoebozoa</taxon>
        <taxon>Evosea</taxon>
        <taxon>Variosea</taxon>
        <taxon>Cavosteliida</taxon>
        <taxon>Cavosteliaceae</taxon>
        <taxon>Planoprotostelium</taxon>
    </lineage>
</organism>
<dbReference type="EMBL" id="MDYQ01000364">
    <property type="protein sequence ID" value="PRP75726.1"/>
    <property type="molecule type" value="Genomic_DNA"/>
</dbReference>
<dbReference type="OrthoDB" id="33679at2759"/>
<dbReference type="InParanoid" id="A0A2P6MVQ2"/>
<proteinExistence type="predicted"/>
<evidence type="ECO:0008006" key="3">
    <source>
        <dbReference type="Google" id="ProtNLM"/>
    </source>
</evidence>
<reference evidence="1 2" key="1">
    <citation type="journal article" date="2018" name="Genome Biol. Evol.">
        <title>Multiple Roots of Fruiting Body Formation in Amoebozoa.</title>
        <authorList>
            <person name="Hillmann F."/>
            <person name="Forbes G."/>
            <person name="Novohradska S."/>
            <person name="Ferling I."/>
            <person name="Riege K."/>
            <person name="Groth M."/>
            <person name="Westermann M."/>
            <person name="Marz M."/>
            <person name="Spaller T."/>
            <person name="Winckler T."/>
            <person name="Schaap P."/>
            <person name="Glockner G."/>
        </authorList>
    </citation>
    <scope>NUCLEOTIDE SEQUENCE [LARGE SCALE GENOMIC DNA]</scope>
    <source>
        <strain evidence="1 2">Jena</strain>
    </source>
</reference>
<dbReference type="Proteomes" id="UP000241769">
    <property type="component" value="Unassembled WGS sequence"/>
</dbReference>
<evidence type="ECO:0000313" key="2">
    <source>
        <dbReference type="Proteomes" id="UP000241769"/>
    </source>
</evidence>
<name>A0A2P6MVQ2_9EUKA</name>
<accession>A0A2P6MVQ2</accession>
<comment type="caution">
    <text evidence="1">The sequence shown here is derived from an EMBL/GenBank/DDBJ whole genome shotgun (WGS) entry which is preliminary data.</text>
</comment>
<protein>
    <recommendedName>
        <fullName evidence="3">Potential DNA-binding domain-containing protein</fullName>
    </recommendedName>
</protein>
<evidence type="ECO:0000313" key="1">
    <source>
        <dbReference type="EMBL" id="PRP75726.1"/>
    </source>
</evidence>
<gene>
    <name evidence="1" type="ORF">PROFUN_09150</name>
</gene>
<keyword evidence="2" id="KW-1185">Reference proteome</keyword>
<dbReference type="AlphaFoldDB" id="A0A2P6MVQ2"/>